<dbReference type="Pfam" id="PF07494">
    <property type="entry name" value="Reg_prop"/>
    <property type="match status" value="3"/>
</dbReference>
<dbReference type="InterPro" id="IPR036890">
    <property type="entry name" value="HATPase_C_sf"/>
</dbReference>
<dbReference type="EC" id="2.7.13.3" evidence="2"/>
<reference evidence="12 13" key="1">
    <citation type="submission" date="2019-08" db="EMBL/GenBank/DDBJ databases">
        <title>Flavobacterium alkalisoli sp. nov., isolated from rhizosphere soil of Suaeda salsa.</title>
        <authorList>
            <person name="Sun J.-Q."/>
            <person name="Xu L."/>
        </authorList>
    </citation>
    <scope>NUCLEOTIDE SEQUENCE [LARGE SCALE GENOMIC DNA]</scope>
    <source>
        <strain evidence="12 13">XS-5</strain>
    </source>
</reference>
<organism evidence="12 13">
    <name type="scientific">Flavobacterium alkalisoli</name>
    <dbReference type="NCBI Taxonomy" id="2602769"/>
    <lineage>
        <taxon>Bacteria</taxon>
        <taxon>Pseudomonadati</taxon>
        <taxon>Bacteroidota</taxon>
        <taxon>Flavobacteriia</taxon>
        <taxon>Flavobacteriales</taxon>
        <taxon>Flavobacteriaceae</taxon>
        <taxon>Flavobacterium</taxon>
    </lineage>
</organism>
<dbReference type="InterPro" id="IPR013783">
    <property type="entry name" value="Ig-like_fold"/>
</dbReference>
<dbReference type="SMART" id="SM00448">
    <property type="entry name" value="REC"/>
    <property type="match status" value="1"/>
</dbReference>
<proteinExistence type="predicted"/>
<name>A0A5B9FVS5_9FLAO</name>
<dbReference type="InterPro" id="IPR005467">
    <property type="entry name" value="His_kinase_dom"/>
</dbReference>
<dbReference type="InterPro" id="IPR036097">
    <property type="entry name" value="HisK_dim/P_sf"/>
</dbReference>
<evidence type="ECO:0000313" key="12">
    <source>
        <dbReference type="EMBL" id="QEE49848.1"/>
    </source>
</evidence>
<dbReference type="SUPFAM" id="SSF63829">
    <property type="entry name" value="Calcium-dependent phosphotriesterase"/>
    <property type="match status" value="1"/>
</dbReference>
<dbReference type="OrthoDB" id="1522078at2"/>
<evidence type="ECO:0000256" key="4">
    <source>
        <dbReference type="ARBA" id="ARBA00023015"/>
    </source>
</evidence>
<dbReference type="InterPro" id="IPR003661">
    <property type="entry name" value="HisK_dim/P_dom"/>
</dbReference>
<evidence type="ECO:0000256" key="3">
    <source>
        <dbReference type="ARBA" id="ARBA00022553"/>
    </source>
</evidence>
<dbReference type="GO" id="GO:0043565">
    <property type="term" value="F:sequence-specific DNA binding"/>
    <property type="evidence" value="ECO:0007669"/>
    <property type="project" value="InterPro"/>
</dbReference>
<evidence type="ECO:0000256" key="7">
    <source>
        <dbReference type="PROSITE-ProRule" id="PRU00169"/>
    </source>
</evidence>
<dbReference type="InterPro" id="IPR009057">
    <property type="entry name" value="Homeodomain-like_sf"/>
</dbReference>
<dbReference type="PROSITE" id="PS01124">
    <property type="entry name" value="HTH_ARAC_FAMILY_2"/>
    <property type="match status" value="1"/>
</dbReference>
<dbReference type="GO" id="GO:0000155">
    <property type="term" value="F:phosphorelay sensor kinase activity"/>
    <property type="evidence" value="ECO:0007669"/>
    <property type="project" value="InterPro"/>
</dbReference>
<keyword evidence="8" id="KW-1133">Transmembrane helix</keyword>
<dbReference type="PRINTS" id="PR00344">
    <property type="entry name" value="BCTRLSENSOR"/>
</dbReference>
<keyword evidence="3 7" id="KW-0597">Phosphoprotein</keyword>
<dbReference type="PANTHER" id="PTHR43547">
    <property type="entry name" value="TWO-COMPONENT HISTIDINE KINASE"/>
    <property type="match status" value="1"/>
</dbReference>
<keyword evidence="6" id="KW-0804">Transcription</keyword>
<evidence type="ECO:0000256" key="5">
    <source>
        <dbReference type="ARBA" id="ARBA00023125"/>
    </source>
</evidence>
<feature type="domain" description="Histidine kinase" evidence="10">
    <location>
        <begin position="895"/>
        <end position="1115"/>
    </location>
</feature>
<dbReference type="SUPFAM" id="SSF52172">
    <property type="entry name" value="CheY-like"/>
    <property type="match status" value="1"/>
</dbReference>
<dbReference type="InterPro" id="IPR018060">
    <property type="entry name" value="HTH_AraC"/>
</dbReference>
<dbReference type="SMART" id="SM00388">
    <property type="entry name" value="HisKA"/>
    <property type="match status" value="1"/>
</dbReference>
<comment type="catalytic activity">
    <reaction evidence="1">
        <text>ATP + protein L-histidine = ADP + protein N-phospho-L-histidine.</text>
        <dbReference type="EC" id="2.7.13.3"/>
    </reaction>
</comment>
<dbReference type="KEGG" id="fak:FUA48_09695"/>
<evidence type="ECO:0000259" key="10">
    <source>
        <dbReference type="PROSITE" id="PS50109"/>
    </source>
</evidence>
<dbReference type="InterPro" id="IPR018062">
    <property type="entry name" value="HTH_AraC-typ_CS"/>
</dbReference>
<keyword evidence="4" id="KW-0805">Transcription regulation</keyword>
<dbReference type="Gene3D" id="2.60.40.10">
    <property type="entry name" value="Immunoglobulins"/>
    <property type="match status" value="1"/>
</dbReference>
<evidence type="ECO:0000256" key="2">
    <source>
        <dbReference type="ARBA" id="ARBA00012438"/>
    </source>
</evidence>
<evidence type="ECO:0000313" key="13">
    <source>
        <dbReference type="Proteomes" id="UP000321222"/>
    </source>
</evidence>
<evidence type="ECO:0000259" key="9">
    <source>
        <dbReference type="PROSITE" id="PS01124"/>
    </source>
</evidence>
<dbReference type="PANTHER" id="PTHR43547:SF2">
    <property type="entry name" value="HYBRID SIGNAL TRANSDUCTION HISTIDINE KINASE C"/>
    <property type="match status" value="1"/>
</dbReference>
<evidence type="ECO:0000256" key="8">
    <source>
        <dbReference type="SAM" id="Phobius"/>
    </source>
</evidence>
<feature type="domain" description="Response regulatory" evidence="11">
    <location>
        <begin position="1166"/>
        <end position="1281"/>
    </location>
</feature>
<evidence type="ECO:0000256" key="1">
    <source>
        <dbReference type="ARBA" id="ARBA00000085"/>
    </source>
</evidence>
<dbReference type="SUPFAM" id="SSF55874">
    <property type="entry name" value="ATPase domain of HSP90 chaperone/DNA topoisomerase II/histidine kinase"/>
    <property type="match status" value="1"/>
</dbReference>
<sequence length="1421" mass="162177">MFNYLILIPVNIFKKILITANTCIKTVSTIGLSIIISLCFSLLLISCNNSNSVNIGKEKNDSTQNSKEYKASSEKISQEYTLEELDNSAGLSNSSVNCVFQDSQNLIWIGTWDGLNRYEGNSFKTYRPEPGNENSISNQVILKIAEDKQEKIWILTMHGINCYDKKTDIFSHYYFSANTSTPLSESHFNLALNPDKEVFCSVKDWGLGYFDGKIFQHLNIPTLKGKTILRLEFLNNEKLLALTEDNDLYTIDIKKSGQNKTISNSLKINSGVRTFNTLPNNSICIVSISGATTIVKASGDKIPVSKEIENIIGHTDKEIIFSEKSEYLVTDFSGNKKNTKWVALLSKYKITSITNGTEGLLWIGTDGDGILKIALKEKSFNNISKAYIPEIDGGIVRTFLKSEDKSIWIGTKGKGLFHIQSDLYPITKTPLSYTYFNENNSMINNAVYAISKAKDNLILIGTDDNGISVYDEKESKVVYWKDIAGSDKCGYFKSVYAIYQDLNNNIWLGTNGYGMIKLKMERDGKKLKITDHKKYIASNAQPNTLSSNIIFSIVPKDDNKLWIGTRLGGLNLFDKTTESFTSFKNNPNDNKGLSSNDILCLAVDAKKTLWIGTSYGLNRLDSLTNSNKAFFTHYTVNKGLPNNTVHGIIPDENSSLWISTNFGLSNFNISEDKFTNYVKNDGLQNNEFADGAFYRDSESGYIFMGGIKGFNYFLPKNITQSADLPDLFIDKISGHNQSVPYYQGLLVSSDTNTPPSITLKHNQNFFDIHLTALTYINNEKCRYAYQLEGFDKGWNTIDNRKLISFTNVPPGNYSLWMKWSNSDGVWTEPVHTINIKVKPVWWQSNTALIIYFVLALCFILFVRSYYLKRQSLKQNILFRQKEEELHENRLTFFTNIAHEFLTPLTLISGPAQKLSETNNLDDRNKKFVNMIKRNASRLSFLTQQLLEFRKAEHDHLDVKVKEFDLVNIMEQIAELFDDWAIDKNIDYTLNIPHTLQGWFDKEKIEKIVFNLLSNAFKYTPANGKINLECIIEDHDKKLKIVVTNNGKGIPKEKLESIFDRFFLSDPNQVSDTEMFRTGIGLAYVKRLVSVLRGEITVFSIPDENTVFTVIIPCEKEFFRETEIDLGITPSLISQQLKDILEETLPEQENIPEKIIAIDKAENHKKRILIAEDEKEIHTYLKDLLGSKYELIFALNGNEALQIMETETPDIIISDVMMPVMDGVEFCRTVKTDVRTCHIPFIMLTAKSSVEHRIEGLESGANSYIPKPFYPDHLLVRIQKLLEEKELILKHFAQDTLVDNLPEIPINNDEKTFIKTVIDLIREKIDNEKLDSAFIEKEMGISNSQLYRKTKEIFNLSPGDLIRTIRLKYAAELLRKNILTVSEVCYKSGFNNRSYFYREFKKIYKTTPKKYQLQFKNKAAAF</sequence>
<dbReference type="Pfam" id="PF07495">
    <property type="entry name" value="Y_Y_Y"/>
    <property type="match status" value="1"/>
</dbReference>
<dbReference type="PROSITE" id="PS00041">
    <property type="entry name" value="HTH_ARAC_FAMILY_1"/>
    <property type="match status" value="1"/>
</dbReference>
<dbReference type="SUPFAM" id="SSF46689">
    <property type="entry name" value="Homeodomain-like"/>
    <property type="match status" value="1"/>
</dbReference>
<dbReference type="GO" id="GO:0003700">
    <property type="term" value="F:DNA-binding transcription factor activity"/>
    <property type="evidence" value="ECO:0007669"/>
    <property type="project" value="InterPro"/>
</dbReference>
<dbReference type="Gene3D" id="3.30.565.10">
    <property type="entry name" value="Histidine kinase-like ATPase, C-terminal domain"/>
    <property type="match status" value="1"/>
</dbReference>
<dbReference type="Pfam" id="PF00512">
    <property type="entry name" value="HisKA"/>
    <property type="match status" value="1"/>
</dbReference>
<protein>
    <recommendedName>
        <fullName evidence="2">histidine kinase</fullName>
        <ecNumber evidence="2">2.7.13.3</ecNumber>
    </recommendedName>
</protein>
<dbReference type="Pfam" id="PF00072">
    <property type="entry name" value="Response_reg"/>
    <property type="match status" value="1"/>
</dbReference>
<dbReference type="InterPro" id="IPR003594">
    <property type="entry name" value="HATPase_dom"/>
</dbReference>
<accession>A0A5B9FVS5</accession>
<dbReference type="Gene3D" id="1.10.10.60">
    <property type="entry name" value="Homeodomain-like"/>
    <property type="match status" value="1"/>
</dbReference>
<keyword evidence="8" id="KW-0812">Transmembrane</keyword>
<dbReference type="PROSITE" id="PS50109">
    <property type="entry name" value="HIS_KIN"/>
    <property type="match status" value="1"/>
</dbReference>
<dbReference type="SMART" id="SM00342">
    <property type="entry name" value="HTH_ARAC"/>
    <property type="match status" value="1"/>
</dbReference>
<dbReference type="SMART" id="SM00387">
    <property type="entry name" value="HATPase_c"/>
    <property type="match status" value="1"/>
</dbReference>
<dbReference type="Pfam" id="PF12833">
    <property type="entry name" value="HTH_18"/>
    <property type="match status" value="1"/>
</dbReference>
<dbReference type="InterPro" id="IPR001789">
    <property type="entry name" value="Sig_transdc_resp-reg_receiver"/>
</dbReference>
<gene>
    <name evidence="12" type="ORF">FUA48_09695</name>
</gene>
<dbReference type="InterPro" id="IPR004358">
    <property type="entry name" value="Sig_transdc_His_kin-like_C"/>
</dbReference>
<keyword evidence="5" id="KW-0238">DNA-binding</keyword>
<dbReference type="Gene3D" id="3.40.50.2300">
    <property type="match status" value="1"/>
</dbReference>
<dbReference type="EMBL" id="CP042831">
    <property type="protein sequence ID" value="QEE49848.1"/>
    <property type="molecule type" value="Genomic_DNA"/>
</dbReference>
<dbReference type="PROSITE" id="PS50110">
    <property type="entry name" value="RESPONSE_REGULATORY"/>
    <property type="match status" value="1"/>
</dbReference>
<dbReference type="Pfam" id="PF02518">
    <property type="entry name" value="HATPase_c"/>
    <property type="match status" value="1"/>
</dbReference>
<dbReference type="SUPFAM" id="SSF47384">
    <property type="entry name" value="Homodimeric domain of signal transducing histidine kinase"/>
    <property type="match status" value="1"/>
</dbReference>
<dbReference type="InterPro" id="IPR011110">
    <property type="entry name" value="Reg_prop"/>
</dbReference>
<dbReference type="InterPro" id="IPR011123">
    <property type="entry name" value="Y_Y_Y"/>
</dbReference>
<feature type="domain" description="HTH araC/xylS-type" evidence="9">
    <location>
        <begin position="1314"/>
        <end position="1413"/>
    </location>
</feature>
<dbReference type="Gene3D" id="1.10.287.130">
    <property type="match status" value="1"/>
</dbReference>
<dbReference type="InterPro" id="IPR011006">
    <property type="entry name" value="CheY-like_superfamily"/>
</dbReference>
<feature type="transmembrane region" description="Helical" evidence="8">
    <location>
        <begin position="848"/>
        <end position="866"/>
    </location>
</feature>
<dbReference type="InterPro" id="IPR015943">
    <property type="entry name" value="WD40/YVTN_repeat-like_dom_sf"/>
</dbReference>
<evidence type="ECO:0000259" key="11">
    <source>
        <dbReference type="PROSITE" id="PS50110"/>
    </source>
</evidence>
<feature type="modified residue" description="4-aspartylphosphate" evidence="7">
    <location>
        <position position="1214"/>
    </location>
</feature>
<dbReference type="SUPFAM" id="SSF101898">
    <property type="entry name" value="NHL repeat"/>
    <property type="match status" value="1"/>
</dbReference>
<dbReference type="Proteomes" id="UP000321222">
    <property type="component" value="Chromosome"/>
</dbReference>
<dbReference type="Gene3D" id="2.130.10.10">
    <property type="entry name" value="YVTN repeat-like/Quinoprotein amine dehydrogenase"/>
    <property type="match status" value="2"/>
</dbReference>
<evidence type="ECO:0000256" key="6">
    <source>
        <dbReference type="ARBA" id="ARBA00023163"/>
    </source>
</evidence>
<dbReference type="CDD" id="cd00082">
    <property type="entry name" value="HisKA"/>
    <property type="match status" value="1"/>
</dbReference>
<keyword evidence="8" id="KW-0472">Membrane</keyword>
<keyword evidence="13" id="KW-1185">Reference proteome</keyword>